<dbReference type="RefSeq" id="XP_066933805.1">
    <property type="nucleotide sequence ID" value="XM_067077704.1"/>
</dbReference>
<dbReference type="EnsemblMetazoa" id="CLYHEMT017151.2">
    <property type="protein sequence ID" value="CLYHEMP017151.2"/>
    <property type="gene ID" value="CLYHEMG017151"/>
</dbReference>
<dbReference type="InterPro" id="IPR004148">
    <property type="entry name" value="BAR_dom"/>
</dbReference>
<evidence type="ECO:0000256" key="2">
    <source>
        <dbReference type="ARBA" id="ARBA00022490"/>
    </source>
</evidence>
<dbReference type="GO" id="GO:0015629">
    <property type="term" value="C:actin cytoskeleton"/>
    <property type="evidence" value="ECO:0007669"/>
    <property type="project" value="TreeGrafter"/>
</dbReference>
<dbReference type="Gene3D" id="1.20.1270.60">
    <property type="entry name" value="Arfaptin homology (AH) domain/BAR domain"/>
    <property type="match status" value="1"/>
</dbReference>
<evidence type="ECO:0000313" key="5">
    <source>
        <dbReference type="EnsemblMetazoa" id="CLYHEMP017151.2"/>
    </source>
</evidence>
<evidence type="ECO:0000256" key="3">
    <source>
        <dbReference type="ARBA" id="ARBA00023212"/>
    </source>
</evidence>
<dbReference type="GO" id="GO:0005737">
    <property type="term" value="C:cytoplasm"/>
    <property type="evidence" value="ECO:0007669"/>
    <property type="project" value="InterPro"/>
</dbReference>
<keyword evidence="2" id="KW-0963">Cytoplasm</keyword>
<keyword evidence="6" id="KW-1185">Reference proteome</keyword>
<evidence type="ECO:0000256" key="1">
    <source>
        <dbReference type="ARBA" id="ARBA00004245"/>
    </source>
</evidence>
<dbReference type="GO" id="GO:0006897">
    <property type="term" value="P:endocytosis"/>
    <property type="evidence" value="ECO:0007669"/>
    <property type="project" value="InterPro"/>
</dbReference>
<dbReference type="GO" id="GO:0097320">
    <property type="term" value="P:plasma membrane tubulation"/>
    <property type="evidence" value="ECO:0007669"/>
    <property type="project" value="TreeGrafter"/>
</dbReference>
<dbReference type="Pfam" id="PF03114">
    <property type="entry name" value="BAR"/>
    <property type="match status" value="1"/>
</dbReference>
<accession>A0A7M5X2Z8</accession>
<dbReference type="PANTHER" id="PTHR47174:SF3">
    <property type="entry name" value="BRIDGING INTEGRATOR 3"/>
    <property type="match status" value="1"/>
</dbReference>
<reference evidence="5" key="1">
    <citation type="submission" date="2021-01" db="UniProtKB">
        <authorList>
            <consortium name="EnsemblMetazoa"/>
        </authorList>
    </citation>
    <scope>IDENTIFICATION</scope>
</reference>
<comment type="subcellular location">
    <subcellularLocation>
        <location evidence="1">Cytoplasm</location>
        <location evidence="1">Cytoskeleton</location>
    </subcellularLocation>
</comment>
<dbReference type="PANTHER" id="PTHR47174">
    <property type="entry name" value="BRIDGING INTEGRATOR 3"/>
    <property type="match status" value="1"/>
</dbReference>
<evidence type="ECO:0000259" key="4">
    <source>
        <dbReference type="PROSITE" id="PS51021"/>
    </source>
</evidence>
<dbReference type="InterPro" id="IPR027267">
    <property type="entry name" value="AH/BAR_dom_sf"/>
</dbReference>
<proteinExistence type="predicted"/>
<protein>
    <recommendedName>
        <fullName evidence="4">BAR domain-containing protein</fullName>
    </recommendedName>
</protein>
<dbReference type="SUPFAM" id="SSF103657">
    <property type="entry name" value="BAR/IMD domain-like"/>
    <property type="match status" value="1"/>
</dbReference>
<dbReference type="OrthoDB" id="1305878at2759"/>
<organism evidence="5 6">
    <name type="scientific">Clytia hemisphaerica</name>
    <dbReference type="NCBI Taxonomy" id="252671"/>
    <lineage>
        <taxon>Eukaryota</taxon>
        <taxon>Metazoa</taxon>
        <taxon>Cnidaria</taxon>
        <taxon>Hydrozoa</taxon>
        <taxon>Hydroidolina</taxon>
        <taxon>Leptothecata</taxon>
        <taxon>Obeliida</taxon>
        <taxon>Clytiidae</taxon>
        <taxon>Clytia</taxon>
    </lineage>
</organism>
<dbReference type="AlphaFoldDB" id="A0A7M5X2Z8"/>
<sequence>MSWIPFRKQPKKPATELVADNEFDTQVEKFNNTEANTRKMYKDMKRYVEQNANLVKTHQKFGQDIKSVGKIGGQNDRELNEGLESLQQAMIRQCDHQIELNHNLRKLFIEPMKSFNTHFDKVNSSIKRREQSLQDYAKYQSRQEKYKQKENVALSGKFDANERYLALAKADFERRNAKLLDTLPQFYEHQLSYFEPCFEGVVKSHYTNVKNSRDLYEELGNKLDCPLEQWSEAQYEAETKNRLTELKNLSIVK</sequence>
<dbReference type="InterPro" id="IPR046982">
    <property type="entry name" value="BIN3/RVS161-like"/>
</dbReference>
<dbReference type="GO" id="GO:0008289">
    <property type="term" value="F:lipid binding"/>
    <property type="evidence" value="ECO:0007669"/>
    <property type="project" value="TreeGrafter"/>
</dbReference>
<name>A0A7M5X2Z8_9CNID</name>
<dbReference type="GeneID" id="136821468"/>
<keyword evidence="3" id="KW-0206">Cytoskeleton</keyword>
<dbReference type="Proteomes" id="UP000594262">
    <property type="component" value="Unplaced"/>
</dbReference>
<dbReference type="SMART" id="SM00721">
    <property type="entry name" value="BAR"/>
    <property type="match status" value="1"/>
</dbReference>
<feature type="domain" description="BAR" evidence="4">
    <location>
        <begin position="8"/>
        <end position="232"/>
    </location>
</feature>
<dbReference type="PROSITE" id="PS51021">
    <property type="entry name" value="BAR"/>
    <property type="match status" value="1"/>
</dbReference>
<dbReference type="GO" id="GO:0051666">
    <property type="term" value="P:actin cortical patch localization"/>
    <property type="evidence" value="ECO:0007669"/>
    <property type="project" value="InterPro"/>
</dbReference>
<evidence type="ECO:0000313" key="6">
    <source>
        <dbReference type="Proteomes" id="UP000594262"/>
    </source>
</evidence>